<feature type="transmembrane region" description="Helical" evidence="8">
    <location>
        <begin position="403"/>
        <end position="425"/>
    </location>
</feature>
<evidence type="ECO:0000256" key="5">
    <source>
        <dbReference type="ARBA" id="ARBA00022989"/>
    </source>
</evidence>
<feature type="transmembrane region" description="Helical" evidence="8">
    <location>
        <begin position="314"/>
        <end position="335"/>
    </location>
</feature>
<reference evidence="11" key="1">
    <citation type="submission" date="2024-02" db="UniProtKB">
        <authorList>
            <consortium name="WormBaseParasite"/>
        </authorList>
    </citation>
    <scope>IDENTIFICATION</scope>
</reference>
<feature type="transmembrane region" description="Helical" evidence="8">
    <location>
        <begin position="205"/>
        <end position="232"/>
    </location>
</feature>
<feature type="transmembrane region" description="Helical" evidence="8">
    <location>
        <begin position="118"/>
        <end position="136"/>
    </location>
</feature>
<evidence type="ECO:0000256" key="3">
    <source>
        <dbReference type="ARBA" id="ARBA00022553"/>
    </source>
</evidence>
<dbReference type="GO" id="GO:0016787">
    <property type="term" value="F:hydrolase activity"/>
    <property type="evidence" value="ECO:0007669"/>
    <property type="project" value="TreeGrafter"/>
</dbReference>
<keyword evidence="10" id="KW-1185">Reference proteome</keyword>
<feature type="transmembrane region" description="Helical" evidence="8">
    <location>
        <begin position="89"/>
        <end position="111"/>
    </location>
</feature>
<sequence length="861" mass="97893">KKKSCTTSKYKKMSSPVVPKPDIVLQKLGLWNLKQLTLSLFGAFIWGLTIFPMLIPSFVQNDVVCDNCNPRLNNSKKMKDTYNLSNDELQWYSITFYIGCIIGGVTIAYFSDIYGRKLISLGSFLIVGVTGMLTAWMPHYGYILVLRVIQGIFYPAAGVCMWILVLESVSFENHTIVGLMFNILWSIGYCVVALIAYYFPSWDILSILLSAPLILTFFIAYFLIPESFYFLLKSENSMGLKKFINNRVNANIDEMIEEVRTMETEYEIMKVFKYFMVHKKYILYSFVTSFLWTIQFLLYLTFSISSSTLSGNPYLNFLYSGLAEVPSVILGPFIMSKFHRKKPLIVSSISILLLCICLIFIPENYTVTYLIFWMACKLLLAFTYVCIYVYFAELFSTEIRNTAIGLCQTIANIGGILNTLLHNWIPKNSNLMILFAVLSTVNVILFFLLPESKEEDISNEVIFKIPKIIYNMIFKFIILFSTIISSIVLYKFFINYGNLNVQNYQLQPPPALVGVLKENDLLRGGDWLMKGQIHGPESIVVDGDTLYTGTLDGKIVKIRNGIIESEIKINKSAKNCNGENVLECGRPLGIRKLNKDELITVDPTKGVYLVNFNKKTIKLVFDINTKINNKKALFLDDLTIYNDKEIFVTDASTKYGYDDAIKIIFEHQPRGRVLKINIETGEGIEITTGYYFPNGIQMHPDGDSFLVCDFNSANIWRYYVNGSRKNEAKLFIDNLPGMPDNIRLSKSGKSFFVALAMKRSMEKPSIIDQLNNGLLARSVRSILASYIPISVFSKLESILPHPGTVFLELDLNGNIIKSYHDNKGVTLPGVTEVAEDDKYFYLGSFIADYLVRIPKRTSPII</sequence>
<evidence type="ECO:0000256" key="6">
    <source>
        <dbReference type="ARBA" id="ARBA00023136"/>
    </source>
</evidence>
<dbReference type="InterPro" id="IPR011701">
    <property type="entry name" value="MFS"/>
</dbReference>
<comment type="similarity">
    <text evidence="2">Belongs to the strictosidine synthase family.</text>
</comment>
<protein>
    <submittedName>
        <fullName evidence="11">MFS domain-containing protein</fullName>
    </submittedName>
</protein>
<keyword evidence="5 8" id="KW-1133">Transmembrane helix</keyword>
<dbReference type="PROSITE" id="PS50850">
    <property type="entry name" value="MFS"/>
    <property type="match status" value="1"/>
</dbReference>
<dbReference type="Proteomes" id="UP000035681">
    <property type="component" value="Unplaced"/>
</dbReference>
<keyword evidence="6 8" id="KW-0472">Membrane</keyword>
<feature type="transmembrane region" description="Helical" evidence="8">
    <location>
        <begin position="176"/>
        <end position="199"/>
    </location>
</feature>
<evidence type="ECO:0000313" key="11">
    <source>
        <dbReference type="WBParaSite" id="TCONS_00015667.p1"/>
    </source>
</evidence>
<feature type="domain" description="Major facilitator superfamily (MFS) profile" evidence="9">
    <location>
        <begin position="35"/>
        <end position="454"/>
    </location>
</feature>
<feature type="transmembrane region" description="Helical" evidence="8">
    <location>
        <begin position="281"/>
        <end position="302"/>
    </location>
</feature>
<keyword evidence="7" id="KW-0325">Glycoprotein</keyword>
<dbReference type="GO" id="GO:0012505">
    <property type="term" value="C:endomembrane system"/>
    <property type="evidence" value="ECO:0007669"/>
    <property type="project" value="TreeGrafter"/>
</dbReference>
<dbReference type="PANTHER" id="PTHR10426:SF88">
    <property type="entry name" value="ADIPOCYTE PLASMA MEMBRANE-ASSOCIATED PROTEIN HEMOMUCIN-RELATED"/>
    <property type="match status" value="1"/>
</dbReference>
<dbReference type="InterPro" id="IPR020846">
    <property type="entry name" value="MFS_dom"/>
</dbReference>
<evidence type="ECO:0000256" key="7">
    <source>
        <dbReference type="ARBA" id="ARBA00023180"/>
    </source>
</evidence>
<dbReference type="PROSITE" id="PS00216">
    <property type="entry name" value="SUGAR_TRANSPORT_1"/>
    <property type="match status" value="1"/>
</dbReference>
<name>A0AAF5DNA7_STRER</name>
<dbReference type="InterPro" id="IPR005829">
    <property type="entry name" value="Sugar_transporter_CS"/>
</dbReference>
<feature type="transmembrane region" description="Helical" evidence="8">
    <location>
        <begin position="142"/>
        <end position="164"/>
    </location>
</feature>
<dbReference type="GO" id="GO:0022857">
    <property type="term" value="F:transmembrane transporter activity"/>
    <property type="evidence" value="ECO:0007669"/>
    <property type="project" value="InterPro"/>
</dbReference>
<dbReference type="PANTHER" id="PTHR10426">
    <property type="entry name" value="STRICTOSIDINE SYNTHASE-RELATED"/>
    <property type="match status" value="1"/>
</dbReference>
<keyword evidence="4 8" id="KW-0812">Transmembrane</keyword>
<evidence type="ECO:0000256" key="2">
    <source>
        <dbReference type="ARBA" id="ARBA00009191"/>
    </source>
</evidence>
<dbReference type="InterPro" id="IPR036259">
    <property type="entry name" value="MFS_trans_sf"/>
</dbReference>
<evidence type="ECO:0000256" key="8">
    <source>
        <dbReference type="SAM" id="Phobius"/>
    </source>
</evidence>
<dbReference type="Pfam" id="PF07690">
    <property type="entry name" value="MFS_1"/>
    <property type="match status" value="1"/>
</dbReference>
<dbReference type="WBParaSite" id="TCONS_00015667.p1">
    <property type="protein sequence ID" value="TCONS_00015667.p1"/>
    <property type="gene ID" value="XLOC_010337"/>
</dbReference>
<comment type="subcellular location">
    <subcellularLocation>
        <location evidence="1">Membrane</location>
        <topology evidence="1">Multi-pass membrane protein</topology>
    </subcellularLocation>
</comment>
<keyword evidence="3" id="KW-0597">Phosphoprotein</keyword>
<dbReference type="GO" id="GO:0016020">
    <property type="term" value="C:membrane"/>
    <property type="evidence" value="ECO:0007669"/>
    <property type="project" value="UniProtKB-SubCell"/>
</dbReference>
<feature type="transmembrane region" description="Helical" evidence="8">
    <location>
        <begin position="367"/>
        <end position="391"/>
    </location>
</feature>
<accession>A0AAF5DNA7</accession>
<dbReference type="Pfam" id="PF03088">
    <property type="entry name" value="Str_synth"/>
    <property type="match status" value="1"/>
</dbReference>
<dbReference type="SUPFAM" id="SSF63829">
    <property type="entry name" value="Calcium-dependent phosphotriesterase"/>
    <property type="match status" value="1"/>
</dbReference>
<feature type="transmembrane region" description="Helical" evidence="8">
    <location>
        <begin position="469"/>
        <end position="493"/>
    </location>
</feature>
<feature type="transmembrane region" description="Helical" evidence="8">
    <location>
        <begin position="36"/>
        <end position="55"/>
    </location>
</feature>
<organism evidence="10 11">
    <name type="scientific">Strongyloides stercoralis</name>
    <name type="common">Threadworm</name>
    <dbReference type="NCBI Taxonomy" id="6248"/>
    <lineage>
        <taxon>Eukaryota</taxon>
        <taxon>Metazoa</taxon>
        <taxon>Ecdysozoa</taxon>
        <taxon>Nematoda</taxon>
        <taxon>Chromadorea</taxon>
        <taxon>Rhabditida</taxon>
        <taxon>Tylenchina</taxon>
        <taxon>Panagrolaimomorpha</taxon>
        <taxon>Strongyloidoidea</taxon>
        <taxon>Strongyloididae</taxon>
        <taxon>Strongyloides</taxon>
    </lineage>
</organism>
<dbReference type="InterPro" id="IPR018119">
    <property type="entry name" value="Strictosidine_synth_cons-reg"/>
</dbReference>
<feature type="transmembrane region" description="Helical" evidence="8">
    <location>
        <begin position="344"/>
        <end position="361"/>
    </location>
</feature>
<dbReference type="InterPro" id="IPR011042">
    <property type="entry name" value="6-blade_b-propeller_TolB-like"/>
</dbReference>
<proteinExistence type="inferred from homology"/>
<dbReference type="Pfam" id="PF20067">
    <property type="entry name" value="SSL_N"/>
    <property type="match status" value="1"/>
</dbReference>
<evidence type="ECO:0000259" key="9">
    <source>
        <dbReference type="PROSITE" id="PS50850"/>
    </source>
</evidence>
<dbReference type="Gene3D" id="2.120.10.30">
    <property type="entry name" value="TolB, C-terminal domain"/>
    <property type="match status" value="1"/>
</dbReference>
<evidence type="ECO:0000256" key="1">
    <source>
        <dbReference type="ARBA" id="ARBA00004141"/>
    </source>
</evidence>
<evidence type="ECO:0000256" key="4">
    <source>
        <dbReference type="ARBA" id="ARBA00022692"/>
    </source>
</evidence>
<feature type="transmembrane region" description="Helical" evidence="8">
    <location>
        <begin position="431"/>
        <end position="449"/>
    </location>
</feature>
<dbReference type="Gene3D" id="1.20.1250.20">
    <property type="entry name" value="MFS general substrate transporter like domains"/>
    <property type="match status" value="1"/>
</dbReference>
<dbReference type="AlphaFoldDB" id="A0AAF5DNA7"/>
<evidence type="ECO:0000313" key="10">
    <source>
        <dbReference type="Proteomes" id="UP000035681"/>
    </source>
</evidence>
<dbReference type="SUPFAM" id="SSF103473">
    <property type="entry name" value="MFS general substrate transporter"/>
    <property type="match status" value="1"/>
</dbReference>